<sequence>MTTQQIFDLAIKMGIKADLRGLEKVKKYLARLNKKYEAMSAAEKKDFDAEKLSNPFSDTRVLVDTERNAVKKILAGIDMKGSELLLADKLGIDLVIGHHPEGKALADLSGVMDLQAEVLAQYGVPINIAESVIRPRISEVSRGISPINHNRDVDLARMLKLDYMCVHTAADNLGASFMVGVLDKSQPETVGEVMEMLREIPEYREAIKYGAGPKIFVGSPDSSCGRIAVTEFTGGTSGSKDMYEKMAQAGIGTIIGMHMSEDHRKEAEKSHVNVVIAGHMSSDSLGMNLFLDELEKRGLEVIPVSGLIRVKRFKKKLIHPRTFYS</sequence>
<dbReference type="EMBL" id="MFFW01000003">
    <property type="protein sequence ID" value="OGF24675.1"/>
    <property type="molecule type" value="Genomic_DNA"/>
</dbReference>
<dbReference type="AlphaFoldDB" id="A0A1F5SD71"/>
<organism evidence="1 2">
    <name type="scientific">Candidatus Falkowbacteria bacterium RIFCSPLOWO2_02_FULL_45_21</name>
    <dbReference type="NCBI Taxonomy" id="1797989"/>
    <lineage>
        <taxon>Bacteria</taxon>
        <taxon>Candidatus Falkowiibacteriota</taxon>
    </lineage>
</organism>
<protein>
    <submittedName>
        <fullName evidence="1">NGG1p interacting factor NIF3</fullName>
    </submittedName>
</protein>
<dbReference type="SUPFAM" id="SSF102705">
    <property type="entry name" value="NIF3 (NGG1p interacting factor 3)-like"/>
    <property type="match status" value="1"/>
</dbReference>
<dbReference type="STRING" id="1797989.A3H66_02345"/>
<comment type="caution">
    <text evidence="1">The sequence shown here is derived from an EMBL/GenBank/DDBJ whole genome shotgun (WGS) entry which is preliminary data.</text>
</comment>
<gene>
    <name evidence="1" type="ORF">A3H66_02345</name>
</gene>
<reference evidence="1 2" key="1">
    <citation type="journal article" date="2016" name="Nat. Commun.">
        <title>Thousands of microbial genomes shed light on interconnected biogeochemical processes in an aquifer system.</title>
        <authorList>
            <person name="Anantharaman K."/>
            <person name="Brown C.T."/>
            <person name="Hug L.A."/>
            <person name="Sharon I."/>
            <person name="Castelle C.J."/>
            <person name="Probst A.J."/>
            <person name="Thomas B.C."/>
            <person name="Singh A."/>
            <person name="Wilkins M.J."/>
            <person name="Karaoz U."/>
            <person name="Brodie E.L."/>
            <person name="Williams K.H."/>
            <person name="Hubbard S.S."/>
            <person name="Banfield J.F."/>
        </authorList>
    </citation>
    <scope>NUCLEOTIDE SEQUENCE [LARGE SCALE GENOMIC DNA]</scope>
</reference>
<accession>A0A1F5SD71</accession>
<proteinExistence type="predicted"/>
<dbReference type="Proteomes" id="UP000178783">
    <property type="component" value="Unassembled WGS sequence"/>
</dbReference>
<evidence type="ECO:0000313" key="2">
    <source>
        <dbReference type="Proteomes" id="UP000178783"/>
    </source>
</evidence>
<evidence type="ECO:0000313" key="1">
    <source>
        <dbReference type="EMBL" id="OGF24675.1"/>
    </source>
</evidence>
<name>A0A1F5SD71_9BACT</name>
<dbReference type="InterPro" id="IPR036069">
    <property type="entry name" value="DUF34/NIF3_sf"/>
</dbReference>